<name>A0A2T3W6P3_9DEIO</name>
<sequence length="421" mass="46679">MSGEITQLLRFEKNGRPLESLPKTLASHLIGLEVEQWKLPQLHAIRRVPFFDSKGNLVQENGYHPSLGIWLDLAGLTLRNVPAHPTPSELSEAKQKIEELLVDFPFSNEASKANTIALLMLRSVRLMVNGPVPLILNSASMPGSGKTALAQLPGVLYDGEVPGVMPEPPRDDDELTKRIIGVLQVGQELAIFDNVNRKLESAVLAGLATSSTFSGRALYQQEPLTLPNRTQWMFTANNPVMSKEFERRFLLVRLDAGVENPQNRSFRHPNLHQWASDHRAELLWALLVLVRGWQAAGSKAGQVLEGGMRRFCEVLGGITVFLGYGPVFANREELTEQAGGDDHELHDALESWYTAFSTRTVTATELGGLWQKEGLQPAGLNGFTHVHVGRYMGTLRGVVLGPYRVNIEKSGRNTRYRLTLV</sequence>
<organism evidence="1 2">
    <name type="scientific">Deinococcus arcticus</name>
    <dbReference type="NCBI Taxonomy" id="2136176"/>
    <lineage>
        <taxon>Bacteria</taxon>
        <taxon>Thermotogati</taxon>
        <taxon>Deinococcota</taxon>
        <taxon>Deinococci</taxon>
        <taxon>Deinococcales</taxon>
        <taxon>Deinococcaceae</taxon>
        <taxon>Deinococcus</taxon>
    </lineage>
</organism>
<dbReference type="AlphaFoldDB" id="A0A2T3W6P3"/>
<evidence type="ECO:0000313" key="1">
    <source>
        <dbReference type="EMBL" id="PTA67571.1"/>
    </source>
</evidence>
<evidence type="ECO:0008006" key="3">
    <source>
        <dbReference type="Google" id="ProtNLM"/>
    </source>
</evidence>
<keyword evidence="2" id="KW-1185">Reference proteome</keyword>
<comment type="caution">
    <text evidence="1">The sequence shown here is derived from an EMBL/GenBank/DDBJ whole genome shotgun (WGS) entry which is preliminary data.</text>
</comment>
<evidence type="ECO:0000313" key="2">
    <source>
        <dbReference type="Proteomes" id="UP000240317"/>
    </source>
</evidence>
<dbReference type="Proteomes" id="UP000240317">
    <property type="component" value="Unassembled WGS sequence"/>
</dbReference>
<reference evidence="1 2" key="1">
    <citation type="submission" date="2018-03" db="EMBL/GenBank/DDBJ databases">
        <title>Draft genome of Deinococcus sp. OD32.</title>
        <authorList>
            <person name="Wang X.-P."/>
            <person name="Du Z.-J."/>
        </authorList>
    </citation>
    <scope>NUCLEOTIDE SEQUENCE [LARGE SCALE GENOMIC DNA]</scope>
    <source>
        <strain evidence="1 2">OD32</strain>
    </source>
</reference>
<proteinExistence type="predicted"/>
<accession>A0A2T3W6P3</accession>
<dbReference type="EMBL" id="PYSV01000011">
    <property type="protein sequence ID" value="PTA67571.1"/>
    <property type="molecule type" value="Genomic_DNA"/>
</dbReference>
<protein>
    <recommendedName>
        <fullName evidence="3">SF3 helicase domain-containing protein</fullName>
    </recommendedName>
</protein>
<gene>
    <name evidence="1" type="ORF">C8263_12095</name>
</gene>